<feature type="domain" description="Fe/B12 periplasmic-binding" evidence="1">
    <location>
        <begin position="50"/>
        <end position="345"/>
    </location>
</feature>
<name>A0A8E7EJ93_9EURY</name>
<accession>A0A8E7EJ93</accession>
<dbReference type="AlphaFoldDB" id="A0A8E7EJ93"/>
<gene>
    <name evidence="2" type="ORF">KHC33_12880</name>
</gene>
<protein>
    <submittedName>
        <fullName evidence="2">ABC transporter substrate-binding protein</fullName>
    </submittedName>
</protein>
<dbReference type="KEGG" id="mrtj:KHC33_12880"/>
<keyword evidence="3" id="KW-1185">Reference proteome</keyword>
<dbReference type="Pfam" id="PF01497">
    <property type="entry name" value="Peripla_BP_2"/>
    <property type="match status" value="1"/>
</dbReference>
<dbReference type="Proteomes" id="UP000680656">
    <property type="component" value="Chromosome"/>
</dbReference>
<dbReference type="RefSeq" id="WP_214419032.1">
    <property type="nucleotide sequence ID" value="NZ_CP075546.1"/>
</dbReference>
<dbReference type="GeneID" id="65098094"/>
<dbReference type="SUPFAM" id="SSF53807">
    <property type="entry name" value="Helical backbone' metal receptor"/>
    <property type="match status" value="1"/>
</dbReference>
<dbReference type="EMBL" id="CP075546">
    <property type="protein sequence ID" value="QVV88215.1"/>
    <property type="molecule type" value="Genomic_DNA"/>
</dbReference>
<dbReference type="InterPro" id="IPR050902">
    <property type="entry name" value="ABC_Transporter_SBP"/>
</dbReference>
<dbReference type="Gene3D" id="3.40.50.1980">
    <property type="entry name" value="Nitrogenase molybdenum iron protein domain"/>
    <property type="match status" value="2"/>
</dbReference>
<dbReference type="PROSITE" id="PS50983">
    <property type="entry name" value="FE_B12_PBP"/>
    <property type="match status" value="1"/>
</dbReference>
<dbReference type="PANTHER" id="PTHR30535:SF34">
    <property type="entry name" value="MOLYBDATE-BINDING PROTEIN MOLA"/>
    <property type="match status" value="1"/>
</dbReference>
<organism evidence="2 3">
    <name type="scientific">Methanospirillum purgamenti</name>
    <dbReference type="NCBI Taxonomy" id="2834276"/>
    <lineage>
        <taxon>Archaea</taxon>
        <taxon>Methanobacteriati</taxon>
        <taxon>Methanobacteriota</taxon>
        <taxon>Stenosarchaea group</taxon>
        <taxon>Methanomicrobia</taxon>
        <taxon>Methanomicrobiales</taxon>
        <taxon>Methanospirillaceae</taxon>
        <taxon>Methanospirillum</taxon>
    </lineage>
</organism>
<proteinExistence type="predicted"/>
<evidence type="ECO:0000313" key="3">
    <source>
        <dbReference type="Proteomes" id="UP000680656"/>
    </source>
</evidence>
<dbReference type="InterPro" id="IPR002491">
    <property type="entry name" value="ABC_transptr_periplasmic_BD"/>
</dbReference>
<evidence type="ECO:0000313" key="2">
    <source>
        <dbReference type="EMBL" id="QVV88215.1"/>
    </source>
</evidence>
<sequence>MFKKVIILLLLLLLVGVLFTPVIAEKTETILTDVLGREITVKTPVDSIVIQGSGGGGPFFTLLALGGTEVLNKIVAMDSTLEDNRNDVWQTYVNAIPELVKIQKTGSHTADLNPETVISLNPDVVIVPKNDYNGAVELYNKFEEAGIPVVVMDYHEETLENHKKSIELAGQLIGEEEKAADLYNFYKNQMEIVTSRLENYSGEKPRVYVECANSGADELGNSYGNYMWGALIKKCNGDNIGEGAVETYGIMNEEAILKKDPEVIIFTGSYWPKNPDSFRLGFLADEETAKGTLKPFLSREGWDTMSAMKNNRVYGINHGMSREIFDFAAFQFIAKSLYPDLFADIDPEANLKKFYDIYMPVKLTGKWMIDAGQINE</sequence>
<evidence type="ECO:0000259" key="1">
    <source>
        <dbReference type="PROSITE" id="PS50983"/>
    </source>
</evidence>
<reference evidence="2 3" key="1">
    <citation type="submission" date="2021-05" db="EMBL/GenBank/DDBJ databases">
        <title>A novel Methanospirillum isolate from a pyrite-forming mixed culture.</title>
        <authorList>
            <person name="Bunk B."/>
            <person name="Sproer C."/>
            <person name="Spring S."/>
            <person name="Pester M."/>
        </authorList>
    </citation>
    <scope>NUCLEOTIDE SEQUENCE [LARGE SCALE GENOMIC DNA]</scope>
    <source>
        <strain evidence="2 3">J.3.6.1-F.2.7.3</strain>
    </source>
</reference>
<dbReference type="PANTHER" id="PTHR30535">
    <property type="entry name" value="VITAMIN B12-BINDING PROTEIN"/>
    <property type="match status" value="1"/>
</dbReference>